<reference evidence="1 2" key="1">
    <citation type="submission" date="2017-08" db="EMBL/GenBank/DDBJ databases">
        <title>Burning lignite coal seam in the remote Altai Mountains harbors a hydrogen-driven thermophilic microbial community.</title>
        <authorList>
            <person name="Kadnikov V.V."/>
            <person name="Mardanov A.V."/>
            <person name="Ivasenko D."/>
            <person name="Beletsky A.V."/>
            <person name="Karnachuk O.V."/>
            <person name="Ravin N.V."/>
        </authorList>
    </citation>
    <scope>NUCLEOTIDE SEQUENCE [LARGE SCALE GENOMIC DNA]</scope>
    <source>
        <strain evidence="1">AL33</strain>
    </source>
</reference>
<gene>
    <name evidence="1" type="ORF">HSCHL_1631</name>
</gene>
<name>A0A2T5G4C2_HYDSH</name>
<dbReference type="EMBL" id="PEBV01000054">
    <property type="protein sequence ID" value="PTQ51041.1"/>
    <property type="molecule type" value="Genomic_DNA"/>
</dbReference>
<dbReference type="InterPro" id="IPR055673">
    <property type="entry name" value="DUF7249"/>
</dbReference>
<dbReference type="AlphaFoldDB" id="A0A2T5G4C2"/>
<dbReference type="RefSeq" id="WP_273000747.1">
    <property type="nucleotide sequence ID" value="NZ_PEBV01000054.1"/>
</dbReference>
<evidence type="ECO:0000313" key="1">
    <source>
        <dbReference type="EMBL" id="PTQ51041.1"/>
    </source>
</evidence>
<proteinExistence type="predicted"/>
<organism evidence="1 2">
    <name type="scientific">Hydrogenibacillus schlegelii</name>
    <name type="common">Bacillus schlegelii</name>
    <dbReference type="NCBI Taxonomy" id="1484"/>
    <lineage>
        <taxon>Bacteria</taxon>
        <taxon>Bacillati</taxon>
        <taxon>Bacillota</taxon>
        <taxon>Bacilli</taxon>
        <taxon>Bacillales</taxon>
        <taxon>Bacillales Family X. Incertae Sedis</taxon>
        <taxon>Hydrogenibacillus</taxon>
    </lineage>
</organism>
<accession>A0A2T5G4C2</accession>
<dbReference type="Proteomes" id="UP000244180">
    <property type="component" value="Unassembled WGS sequence"/>
</dbReference>
<evidence type="ECO:0000313" key="2">
    <source>
        <dbReference type="Proteomes" id="UP000244180"/>
    </source>
</evidence>
<dbReference type="Pfam" id="PF23907">
    <property type="entry name" value="DUF7249"/>
    <property type="match status" value="1"/>
</dbReference>
<protein>
    <submittedName>
        <fullName evidence="1">Uncharacterized protein</fullName>
    </submittedName>
</protein>
<comment type="caution">
    <text evidence="1">The sequence shown here is derived from an EMBL/GenBank/DDBJ whole genome shotgun (WGS) entry which is preliminary data.</text>
</comment>
<sequence length="86" mass="9599">MKHDGRYPEGYNGWKNKETWLAHLWLTNDPGTYQAAREAALEGAESLKTLVEARVLPEEASLAADLLSTALAWVDWEEVAVALTEE</sequence>